<dbReference type="Pfam" id="PF00814">
    <property type="entry name" value="TsaD"/>
    <property type="match status" value="1"/>
</dbReference>
<dbReference type="STRING" id="371602.SAMN04487984_1142"/>
<dbReference type="PANTHER" id="PTHR11735">
    <property type="entry name" value="TRNA N6-ADENOSINE THREONYLCARBAMOYLTRANSFERASE"/>
    <property type="match status" value="1"/>
</dbReference>
<evidence type="ECO:0000313" key="3">
    <source>
        <dbReference type="EMBL" id="SMC43710.1"/>
    </source>
</evidence>
<dbReference type="InterPro" id="IPR000905">
    <property type="entry name" value="Gcp-like_dom"/>
</dbReference>
<dbReference type="GO" id="GO:0002949">
    <property type="term" value="P:tRNA threonylcarbamoyladenosine modification"/>
    <property type="evidence" value="ECO:0007669"/>
    <property type="project" value="InterPro"/>
</dbReference>
<dbReference type="PANTHER" id="PTHR11735:SF11">
    <property type="entry name" value="TRNA THREONYLCARBAMOYLADENOSINE BIOSYNTHESIS PROTEIN TSAB"/>
    <property type="match status" value="1"/>
</dbReference>
<keyword evidence="4" id="KW-1185">Reference proteome</keyword>
<dbReference type="RefSeq" id="WP_084099264.1">
    <property type="nucleotide sequence ID" value="NZ_FWXK01000006.1"/>
</dbReference>
<dbReference type="SUPFAM" id="SSF53067">
    <property type="entry name" value="Actin-like ATPase domain"/>
    <property type="match status" value="1"/>
</dbReference>
<sequence>MRTLAIDTATQSLSVALLIDGQLIAETTTNTRIQHSTQLLPLIDNLFSTVKWKPEQLEQIIVTRGPGSYTGLRIGVTAAKTLAQTLNIPLFSVSSLEALLPQVAFETGKVVLPFINARRQTVFAGAYRLTADGYECLLPVRHQRFQDWLDKVATLDIATDQIELVSPDTHEFKEAIVQQFGEDFFNKQVKLAIIHASDLPQLQLQAEDVAVFIPEYGKLAEAEENWQSAHPDQAKEAQSYVERTD</sequence>
<dbReference type="Proteomes" id="UP000243884">
    <property type="component" value="Unassembled WGS sequence"/>
</dbReference>
<gene>
    <name evidence="3" type="ORF">SAMN04487984_1142</name>
</gene>
<evidence type="ECO:0000259" key="2">
    <source>
        <dbReference type="Pfam" id="PF00814"/>
    </source>
</evidence>
<dbReference type="OrthoDB" id="9784166at2"/>
<dbReference type="EMBL" id="FWXK01000006">
    <property type="protein sequence ID" value="SMC43710.1"/>
    <property type="molecule type" value="Genomic_DNA"/>
</dbReference>
<dbReference type="CDD" id="cd24032">
    <property type="entry name" value="ASKHA_NBD_TsaB"/>
    <property type="match status" value="1"/>
</dbReference>
<dbReference type="InterPro" id="IPR022496">
    <property type="entry name" value="T6A_TsaB"/>
</dbReference>
<accession>A0A1W1Z5H2</accession>
<dbReference type="NCBIfam" id="TIGR03725">
    <property type="entry name" value="T6A_YeaZ"/>
    <property type="match status" value="1"/>
</dbReference>
<dbReference type="Gene3D" id="3.30.420.40">
    <property type="match status" value="1"/>
</dbReference>
<evidence type="ECO:0000313" key="4">
    <source>
        <dbReference type="Proteomes" id="UP000243884"/>
    </source>
</evidence>
<organism evidence="3 4">
    <name type="scientific">Aerococcus suis</name>
    <dbReference type="NCBI Taxonomy" id="371602"/>
    <lineage>
        <taxon>Bacteria</taxon>
        <taxon>Bacillati</taxon>
        <taxon>Bacillota</taxon>
        <taxon>Bacilli</taxon>
        <taxon>Lactobacillales</taxon>
        <taxon>Aerococcaceae</taxon>
        <taxon>Aerococcus</taxon>
    </lineage>
</organism>
<reference evidence="4" key="1">
    <citation type="submission" date="2017-04" db="EMBL/GenBank/DDBJ databases">
        <authorList>
            <person name="Varghese N."/>
            <person name="Submissions S."/>
        </authorList>
    </citation>
    <scope>NUCLEOTIDE SEQUENCE [LARGE SCALE GENOMIC DNA]</scope>
    <source>
        <strain evidence="4">DSM 21500</strain>
    </source>
</reference>
<dbReference type="AlphaFoldDB" id="A0A1W1Z5H2"/>
<proteinExistence type="predicted"/>
<dbReference type="InterPro" id="IPR043129">
    <property type="entry name" value="ATPase_NBD"/>
</dbReference>
<evidence type="ECO:0000256" key="1">
    <source>
        <dbReference type="SAM" id="MobiDB-lite"/>
    </source>
</evidence>
<dbReference type="GO" id="GO:0005829">
    <property type="term" value="C:cytosol"/>
    <property type="evidence" value="ECO:0007669"/>
    <property type="project" value="TreeGrafter"/>
</dbReference>
<feature type="region of interest" description="Disordered" evidence="1">
    <location>
        <begin position="224"/>
        <end position="245"/>
    </location>
</feature>
<name>A0A1W1Z5H2_9LACT</name>
<feature type="domain" description="Gcp-like" evidence="2">
    <location>
        <begin position="33"/>
        <end position="224"/>
    </location>
</feature>
<protein>
    <submittedName>
        <fullName evidence="3">tRNA threonylcarbamoyl adenosine modification protein YeaZ</fullName>
    </submittedName>
</protein>